<keyword evidence="2 3" id="KW-0040">ANK repeat</keyword>
<dbReference type="SMART" id="SM00248">
    <property type="entry name" value="ANK"/>
    <property type="match status" value="5"/>
</dbReference>
<sequence>MKPTDQQTEQLTSYAEQGNKSGVELLLKQGIDINGQDTLGRTAVLASAHGRQTDLVQYLIEQGADVNIRDNRSDNVLLYSGAEGLLEIVKLALAAHADTRLTNRYGGTALIPASERGHVEVVSELLEHSDIQVNHINNLGWTALLEAVILSDGGPKHQQIVRKLLEHGADPSIPDRDGVTALQHAQARGYKEIERMLIEAAAK</sequence>
<dbReference type="Pfam" id="PF13637">
    <property type="entry name" value="Ank_4"/>
    <property type="match status" value="1"/>
</dbReference>
<dbReference type="Pfam" id="PF12796">
    <property type="entry name" value="Ank_2"/>
    <property type="match status" value="1"/>
</dbReference>
<dbReference type="PROSITE" id="PS50297">
    <property type="entry name" value="ANK_REP_REGION"/>
    <property type="match status" value="2"/>
</dbReference>
<dbReference type="PANTHER" id="PTHR24198">
    <property type="entry name" value="ANKYRIN REPEAT AND PROTEIN KINASE DOMAIN-CONTAINING PROTEIN"/>
    <property type="match status" value="1"/>
</dbReference>
<organism evidence="4 5">
    <name type="scientific">Paenibacillus vulneris</name>
    <dbReference type="NCBI Taxonomy" id="1133364"/>
    <lineage>
        <taxon>Bacteria</taxon>
        <taxon>Bacillati</taxon>
        <taxon>Bacillota</taxon>
        <taxon>Bacilli</taxon>
        <taxon>Bacillales</taxon>
        <taxon>Paenibacillaceae</taxon>
        <taxon>Paenibacillus</taxon>
    </lineage>
</organism>
<keyword evidence="1" id="KW-0677">Repeat</keyword>
<proteinExistence type="predicted"/>
<dbReference type="InterPro" id="IPR002110">
    <property type="entry name" value="Ankyrin_rpt"/>
</dbReference>
<feature type="repeat" description="ANK" evidence="3">
    <location>
        <begin position="177"/>
        <end position="203"/>
    </location>
</feature>
<comment type="caution">
    <text evidence="4">The sequence shown here is derived from an EMBL/GenBank/DDBJ whole genome shotgun (WGS) entry which is preliminary data.</text>
</comment>
<keyword evidence="5" id="KW-1185">Reference proteome</keyword>
<dbReference type="PROSITE" id="PS50088">
    <property type="entry name" value="ANK_REPEAT"/>
    <property type="match status" value="2"/>
</dbReference>
<feature type="repeat" description="ANK" evidence="3">
    <location>
        <begin position="39"/>
        <end position="71"/>
    </location>
</feature>
<name>A0ABW3UJ76_9BACL</name>
<dbReference type="PRINTS" id="PR01415">
    <property type="entry name" value="ANKYRIN"/>
</dbReference>
<evidence type="ECO:0000256" key="1">
    <source>
        <dbReference type="ARBA" id="ARBA00022737"/>
    </source>
</evidence>
<dbReference type="SUPFAM" id="SSF48403">
    <property type="entry name" value="Ankyrin repeat"/>
    <property type="match status" value="1"/>
</dbReference>
<dbReference type="EMBL" id="JBHTLU010000012">
    <property type="protein sequence ID" value="MFD1219851.1"/>
    <property type="molecule type" value="Genomic_DNA"/>
</dbReference>
<reference evidence="5" key="1">
    <citation type="journal article" date="2019" name="Int. J. Syst. Evol. Microbiol.">
        <title>The Global Catalogue of Microorganisms (GCM) 10K type strain sequencing project: providing services to taxonomists for standard genome sequencing and annotation.</title>
        <authorList>
            <consortium name="The Broad Institute Genomics Platform"/>
            <consortium name="The Broad Institute Genome Sequencing Center for Infectious Disease"/>
            <person name="Wu L."/>
            <person name="Ma J."/>
        </authorList>
    </citation>
    <scope>NUCLEOTIDE SEQUENCE [LARGE SCALE GENOMIC DNA]</scope>
    <source>
        <strain evidence="5">CCUG 53270</strain>
    </source>
</reference>
<evidence type="ECO:0000256" key="3">
    <source>
        <dbReference type="PROSITE-ProRule" id="PRU00023"/>
    </source>
</evidence>
<dbReference type="InterPro" id="IPR036770">
    <property type="entry name" value="Ankyrin_rpt-contain_sf"/>
</dbReference>
<accession>A0ABW3UJ76</accession>
<dbReference type="RefSeq" id="WP_345594520.1">
    <property type="nucleotide sequence ID" value="NZ_BAABJG010000055.1"/>
</dbReference>
<dbReference type="Proteomes" id="UP001597180">
    <property type="component" value="Unassembled WGS sequence"/>
</dbReference>
<dbReference type="Gene3D" id="1.25.40.20">
    <property type="entry name" value="Ankyrin repeat-containing domain"/>
    <property type="match status" value="1"/>
</dbReference>
<evidence type="ECO:0000256" key="2">
    <source>
        <dbReference type="ARBA" id="ARBA00023043"/>
    </source>
</evidence>
<evidence type="ECO:0000313" key="4">
    <source>
        <dbReference type="EMBL" id="MFD1219851.1"/>
    </source>
</evidence>
<dbReference type="PANTHER" id="PTHR24198:SF165">
    <property type="entry name" value="ANKYRIN REPEAT-CONTAINING PROTEIN-RELATED"/>
    <property type="match status" value="1"/>
</dbReference>
<gene>
    <name evidence="4" type="ORF">ACFQ4B_06960</name>
</gene>
<evidence type="ECO:0000313" key="5">
    <source>
        <dbReference type="Proteomes" id="UP001597180"/>
    </source>
</evidence>
<protein>
    <submittedName>
        <fullName evidence="4">Ankyrin repeat domain-containing protein</fullName>
    </submittedName>
</protein>